<proteinExistence type="predicted"/>
<reference evidence="1" key="1">
    <citation type="submission" date="2018-10" db="EMBL/GenBank/DDBJ databases">
        <title>Myxobolus squamalis genome and transcriptome.</title>
        <authorList>
            <person name="Yahalomi D."/>
            <person name="Atkinson S.D."/>
            <person name="Neuhof M."/>
            <person name="Chang E.S."/>
            <person name="Philippe H."/>
            <person name="Cartwright P."/>
            <person name="Bartholomew J.L."/>
            <person name="Huchon D."/>
        </authorList>
    </citation>
    <scope>NUCLEOTIDE SEQUENCE</scope>
</reference>
<sequence length="826" mass="96475">MKKTNINLKLNITFPTSNCNLSKISSSINPKLNIIPLGEFFNCYNLEEDLFISCLGILSEFHKYLIYSYIRCIRFSGLGMRSICEFLLLLKCSLIISNPSLFINIFISNEIQYIISKTSYLIKDLHPNNYPNDFLFISKDNKGPMYVYSRIDFHIFSEGIFKDILNSNVTKGELNLLRVNEDTLWNRVIILHPRIITWFDEFIMGELNGISYKANELILFPVEQLRRIFLALKIIERDSHINTSYISPSSLFQFSSLRMSVMGVLVLGLGENKLVLKETDMKTNKPALISIGRLREKEVLFTFVGIEDSWTGGHKIYDEPNLILPNCIDWYNLPLFIRASFHRHFCVNKVKSNLNKGRSIWGLRAIFGNLKTKECSCLNSIILNSTCVSTNKKFKVKDSRPGESLILELDNPFDPKMLISPYSIVLRKPTKEKEIFPKIEKSSGEIFDNLGWSKSIKEKPNPIFSTRKIYEEECIGGNKEYHKDPNLTYYFGGDDLEVRKNMKRISYGEIRRFIQAWLRESEKVSYYPHSNVSQFGVLPWTIETWRDLEKTFLSRDYINRTLEELKKGEIGEYPNPYIKLSWEEINDISETLLKGNVEAGLSKEEEMEIRFINQKSKIFYDLTLELRDIESLTNSIISLKSEMVTPIELLDPLFLYSNKNKVIYKRVKRTQPNLIILNGIRKKLMLKHLTLKRGKAINLMIKLNRDIMEIEDLCLCKKFVTIDKYKEEFLNTNLSGLKSKEKSQIFIRNIIANFNTIKRESIKITIERKKEFENLYFIMGLRLDKYKKDVLNSRNRIRFNGKGKDYINKVLSRPIKLRKLKSSTNT</sequence>
<protein>
    <submittedName>
        <fullName evidence="1">Uncharacterized protein</fullName>
    </submittedName>
</protein>
<dbReference type="Proteomes" id="UP001296480">
    <property type="component" value="Mitochondrion MT"/>
</dbReference>
<evidence type="ECO:0000313" key="1">
    <source>
        <dbReference type="EMBL" id="AZA06379.1"/>
    </source>
</evidence>
<dbReference type="EMBL" id="MK087050">
    <property type="protein sequence ID" value="AZA06379.1"/>
    <property type="molecule type" value="Genomic_DNA"/>
</dbReference>
<name>A0A678XGB0_MYXSQ</name>
<accession>A0A678XGB0</accession>
<organism evidence="1">
    <name type="scientific">Myxobolus squamalis</name>
    <name type="common">Myxosporean</name>
    <dbReference type="NCBI Taxonomy" id="59785"/>
    <lineage>
        <taxon>Eukaryota</taxon>
        <taxon>Metazoa</taxon>
        <taxon>Cnidaria</taxon>
        <taxon>Myxozoa</taxon>
        <taxon>Myxosporea</taxon>
        <taxon>Bivalvulida</taxon>
        <taxon>Platysporina</taxon>
        <taxon>Myxobolidae</taxon>
        <taxon>Myxobolus</taxon>
    </lineage>
</organism>
<geneLocation type="mitochondrion" evidence="1"/>
<keyword evidence="1" id="KW-0496">Mitochondrion</keyword>
<dbReference type="AlphaFoldDB" id="A0A678XGB0"/>